<dbReference type="EMBL" id="JANIIC010000094">
    <property type="protein sequence ID" value="MCQ8835869.1"/>
    <property type="molecule type" value="Genomic_DNA"/>
</dbReference>
<evidence type="ECO:0000313" key="3">
    <source>
        <dbReference type="Proteomes" id="UP001142400"/>
    </source>
</evidence>
<protein>
    <submittedName>
        <fullName evidence="2">Uncharacterized protein</fullName>
    </submittedName>
</protein>
<feature type="region of interest" description="Disordered" evidence="1">
    <location>
        <begin position="1"/>
        <end position="25"/>
    </location>
</feature>
<gene>
    <name evidence="2" type="ORF">NQU54_44365</name>
</gene>
<organism evidence="2 3">
    <name type="scientific">Streptomyces malaysiensis subsp. samsunensis</name>
    <dbReference type="NCBI Taxonomy" id="459658"/>
    <lineage>
        <taxon>Bacteria</taxon>
        <taxon>Bacillati</taxon>
        <taxon>Actinomycetota</taxon>
        <taxon>Actinomycetes</taxon>
        <taxon>Kitasatosporales</taxon>
        <taxon>Streptomycetaceae</taxon>
        <taxon>Streptomyces</taxon>
        <taxon>Streptomyces violaceusniger group</taxon>
    </lineage>
</organism>
<name>A0A9X2M659_STRMQ</name>
<sequence>MLEEPADGEREATFIPDPVGDPHGQQRVTAEIEEVIVDTDLVEAEYIGPDVREGGLRTAAGRVGRCGGHLRDVALAGNLIRPGGSRCIGLPEI</sequence>
<comment type="caution">
    <text evidence="2">The sequence shown here is derived from an EMBL/GenBank/DDBJ whole genome shotgun (WGS) entry which is preliminary data.</text>
</comment>
<proteinExistence type="predicted"/>
<dbReference type="Proteomes" id="UP001142400">
    <property type="component" value="Unassembled WGS sequence"/>
</dbReference>
<reference evidence="2" key="1">
    <citation type="submission" date="2022-06" db="EMBL/GenBank/DDBJ databases">
        <title>WGS of actinobacteria.</title>
        <authorList>
            <person name="Thawai C."/>
        </authorList>
    </citation>
    <scope>NUCLEOTIDE SEQUENCE</scope>
    <source>
        <strain evidence="2">DSM 42010</strain>
    </source>
</reference>
<dbReference type="AlphaFoldDB" id="A0A9X2M659"/>
<evidence type="ECO:0000313" key="2">
    <source>
        <dbReference type="EMBL" id="MCQ8835869.1"/>
    </source>
</evidence>
<evidence type="ECO:0000256" key="1">
    <source>
        <dbReference type="SAM" id="MobiDB-lite"/>
    </source>
</evidence>
<keyword evidence="3" id="KW-1185">Reference proteome</keyword>
<accession>A0A9X2M659</accession>